<reference evidence="1" key="1">
    <citation type="journal article" date="2012" name="Nature">
        <title>The tomato genome sequence provides insights into fleshy fruit evolution.</title>
        <authorList>
            <consortium name="Tomato Genome Consortium"/>
        </authorList>
    </citation>
    <scope>NUCLEOTIDE SEQUENCE [LARGE SCALE GENOMIC DNA]</scope>
    <source>
        <strain evidence="1">cv. Heinz 1706</strain>
    </source>
</reference>
<dbReference type="InParanoid" id="A0A3Q7J5I4"/>
<dbReference type="Proteomes" id="UP000004994">
    <property type="component" value="Chromosome 12"/>
</dbReference>
<dbReference type="Gramene" id="Solyc12g014393.1.1">
    <property type="protein sequence ID" value="Solyc12g014393.1.1"/>
    <property type="gene ID" value="Solyc12g014393.1"/>
</dbReference>
<keyword evidence="2" id="KW-1185">Reference proteome</keyword>
<accession>A0A3Q7J5I4</accession>
<dbReference type="AlphaFoldDB" id="A0A3Q7J5I4"/>
<organism evidence="1">
    <name type="scientific">Solanum lycopersicum</name>
    <name type="common">Tomato</name>
    <name type="synonym">Lycopersicon esculentum</name>
    <dbReference type="NCBI Taxonomy" id="4081"/>
    <lineage>
        <taxon>Eukaryota</taxon>
        <taxon>Viridiplantae</taxon>
        <taxon>Streptophyta</taxon>
        <taxon>Embryophyta</taxon>
        <taxon>Tracheophyta</taxon>
        <taxon>Spermatophyta</taxon>
        <taxon>Magnoliopsida</taxon>
        <taxon>eudicotyledons</taxon>
        <taxon>Gunneridae</taxon>
        <taxon>Pentapetalae</taxon>
        <taxon>asterids</taxon>
        <taxon>lamiids</taxon>
        <taxon>Solanales</taxon>
        <taxon>Solanaceae</taxon>
        <taxon>Solanoideae</taxon>
        <taxon>Solaneae</taxon>
        <taxon>Solanum</taxon>
        <taxon>Solanum subgen. Lycopersicon</taxon>
    </lineage>
</organism>
<reference evidence="1" key="2">
    <citation type="submission" date="2019-01" db="UniProtKB">
        <authorList>
            <consortium name="EnsemblPlants"/>
        </authorList>
    </citation>
    <scope>IDENTIFICATION</scope>
    <source>
        <strain evidence="1">cv. Heinz 1706</strain>
    </source>
</reference>
<protein>
    <submittedName>
        <fullName evidence="1">Uncharacterized protein</fullName>
    </submittedName>
</protein>
<name>A0A3Q7J5I4_SOLLC</name>
<sequence length="203" mass="23394">MRCGITWSSPLLLYPLVSNGQFNRIKGKACVNPYNPPFEELIKSLYCHPTWSAGVPPIKFLAPLLPRYNNLLSINLFLISSKMNKEPCLRELDVMRCEIKTDRTSNRLHNMVQHSLSIEDIKAIIEKCSHGQQPWDTMSHSKCPYTQTKKNLGHRFQILQTSIAGQEEYMQLCLGTEFERSDCSRKRLMTTALPWKNPEMGFC</sequence>
<dbReference type="EnsemblPlants" id="Solyc12g014393.1.1">
    <property type="protein sequence ID" value="Solyc12g014393.1.1"/>
    <property type="gene ID" value="Solyc12g014393.1"/>
</dbReference>
<evidence type="ECO:0000313" key="1">
    <source>
        <dbReference type="EnsemblPlants" id="Solyc12g014393.1.1"/>
    </source>
</evidence>
<proteinExistence type="predicted"/>
<evidence type="ECO:0000313" key="2">
    <source>
        <dbReference type="Proteomes" id="UP000004994"/>
    </source>
</evidence>